<proteinExistence type="predicted"/>
<keyword evidence="2" id="KW-1185">Reference proteome</keyword>
<comment type="caution">
    <text evidence="1">The sequence shown here is derived from an EMBL/GenBank/DDBJ whole genome shotgun (WGS) entry which is preliminary data.</text>
</comment>
<reference evidence="1 2" key="1">
    <citation type="journal article" date="2022" name="bioRxiv">
        <title>The genome of the oomycete Peronosclerospora sorghi, a cosmopolitan pathogen of maize and sorghum, is inflated with dispersed pseudogenes.</title>
        <authorList>
            <person name="Fletcher K."/>
            <person name="Martin F."/>
            <person name="Isakeit T."/>
            <person name="Cavanaugh K."/>
            <person name="Magill C."/>
            <person name="Michelmore R."/>
        </authorList>
    </citation>
    <scope>NUCLEOTIDE SEQUENCE [LARGE SCALE GENOMIC DNA]</scope>
    <source>
        <strain evidence="1">P6</strain>
    </source>
</reference>
<organism evidence="1 2">
    <name type="scientific">Peronosclerospora sorghi</name>
    <dbReference type="NCBI Taxonomy" id="230839"/>
    <lineage>
        <taxon>Eukaryota</taxon>
        <taxon>Sar</taxon>
        <taxon>Stramenopiles</taxon>
        <taxon>Oomycota</taxon>
        <taxon>Peronosporomycetes</taxon>
        <taxon>Peronosporales</taxon>
        <taxon>Peronosporaceae</taxon>
        <taxon>Peronosclerospora</taxon>
    </lineage>
</organism>
<dbReference type="Proteomes" id="UP001163321">
    <property type="component" value="Chromosome 3"/>
</dbReference>
<protein>
    <submittedName>
        <fullName evidence="1">Uncharacterized protein</fullName>
    </submittedName>
</protein>
<evidence type="ECO:0000313" key="1">
    <source>
        <dbReference type="EMBL" id="KAI9914870.1"/>
    </source>
</evidence>
<dbReference type="EMBL" id="CM047582">
    <property type="protein sequence ID" value="KAI9914870.1"/>
    <property type="molecule type" value="Genomic_DNA"/>
</dbReference>
<sequence length="137" mass="16144">MTPAWQVKLRKKRFNPAVKKELAKLIEEFNWAGTSPDDFGFYLEYYGVEGVEKLKDVYKAYQHAFDKIKDINEFSWSTTEPNKVMELMKEKKVETAGLHIIATLNLHWPRKKVNNIEVDGKFIDEYRKVLQSNENSE</sequence>
<evidence type="ECO:0000313" key="2">
    <source>
        <dbReference type="Proteomes" id="UP001163321"/>
    </source>
</evidence>
<accession>A0ACC0W9Q2</accession>
<name>A0ACC0W9Q2_9STRA</name>
<gene>
    <name evidence="1" type="ORF">PsorP6_007235</name>
</gene>